<accession>A0A225VN84</accession>
<organism evidence="1 2">
    <name type="scientific">Phytophthora megakarya</name>
    <dbReference type="NCBI Taxonomy" id="4795"/>
    <lineage>
        <taxon>Eukaryota</taxon>
        <taxon>Sar</taxon>
        <taxon>Stramenopiles</taxon>
        <taxon>Oomycota</taxon>
        <taxon>Peronosporomycetes</taxon>
        <taxon>Peronosporales</taxon>
        <taxon>Peronosporaceae</taxon>
        <taxon>Phytophthora</taxon>
    </lineage>
</organism>
<name>A0A225VN84_9STRA</name>
<reference evidence="2" key="1">
    <citation type="submission" date="2017-03" db="EMBL/GenBank/DDBJ databases">
        <title>Phytopthora megakarya and P. palmivora, two closely related causual agents of cacao black pod achieved similar genome size and gene model numbers by different mechanisms.</title>
        <authorList>
            <person name="Ali S."/>
            <person name="Shao J."/>
            <person name="Larry D.J."/>
            <person name="Kronmiller B."/>
            <person name="Shen D."/>
            <person name="Strem M.D."/>
            <person name="Melnick R.L."/>
            <person name="Guiltinan M.J."/>
            <person name="Tyler B.M."/>
            <person name="Meinhardt L.W."/>
            <person name="Bailey B.A."/>
        </authorList>
    </citation>
    <scope>NUCLEOTIDE SEQUENCE [LARGE SCALE GENOMIC DNA]</scope>
    <source>
        <strain evidence="2">zdho120</strain>
    </source>
</reference>
<comment type="caution">
    <text evidence="1">The sequence shown here is derived from an EMBL/GenBank/DDBJ whole genome shotgun (WGS) entry which is preliminary data.</text>
</comment>
<dbReference type="Proteomes" id="UP000198211">
    <property type="component" value="Unassembled WGS sequence"/>
</dbReference>
<protein>
    <recommendedName>
        <fullName evidence="3">Retrotransposon gag domain-containing protein</fullName>
    </recommendedName>
</protein>
<proteinExistence type="predicted"/>
<evidence type="ECO:0000313" key="2">
    <source>
        <dbReference type="Proteomes" id="UP000198211"/>
    </source>
</evidence>
<evidence type="ECO:0000313" key="1">
    <source>
        <dbReference type="EMBL" id="OWZ06802.1"/>
    </source>
</evidence>
<dbReference type="EMBL" id="NBNE01003814">
    <property type="protein sequence ID" value="OWZ06802.1"/>
    <property type="molecule type" value="Genomic_DNA"/>
</dbReference>
<sequence length="127" mass="15031">MQWLRGFVYEMKGTRASPDEWMAHCIGTDNCRRRPNVHGVFSAIHSLETRYYSAKREDKEHLCDYLNQLNGYARNSGIQFDKGGRKARDHVKLFLETCGDRRLERRLCHVKVYDIHELDEMIIEILT</sequence>
<dbReference type="OrthoDB" id="125496at2759"/>
<evidence type="ECO:0008006" key="3">
    <source>
        <dbReference type="Google" id="ProtNLM"/>
    </source>
</evidence>
<gene>
    <name evidence="1" type="ORF">PHMEG_00020896</name>
</gene>
<dbReference type="AlphaFoldDB" id="A0A225VN84"/>
<keyword evidence="2" id="KW-1185">Reference proteome</keyword>